<sequence length="163" mass="17442">MTWTYGGDPSANAKDAIRFLIGDTDSTDPLLSNEEILWVNTEASGTSTGVNALYDAAYRCCLTIASKLARLADKQIGDLNVKFSQKAQGYLTQAVHFNSLAVSQNFTPIPYAGGISISDKEIDQDNSDLFRSWFASGQFQDVADGGNMNLASGVQIFGPGADT</sequence>
<proteinExistence type="predicted"/>
<evidence type="ECO:0000313" key="1">
    <source>
        <dbReference type="EMBL" id="CAB4155975.1"/>
    </source>
</evidence>
<gene>
    <name evidence="1" type="ORF">UFOVP665_34</name>
</gene>
<accession>A0A6J5NFJ0</accession>
<name>A0A6J5NFJ0_9CAUD</name>
<organism evidence="1">
    <name type="scientific">uncultured Caudovirales phage</name>
    <dbReference type="NCBI Taxonomy" id="2100421"/>
    <lineage>
        <taxon>Viruses</taxon>
        <taxon>Duplodnaviria</taxon>
        <taxon>Heunggongvirae</taxon>
        <taxon>Uroviricota</taxon>
        <taxon>Caudoviricetes</taxon>
        <taxon>Peduoviridae</taxon>
        <taxon>Maltschvirus</taxon>
        <taxon>Maltschvirus maltsch</taxon>
    </lineage>
</organism>
<protein>
    <submittedName>
        <fullName evidence="1">Uncharacterized protein</fullName>
    </submittedName>
</protein>
<dbReference type="EMBL" id="LR796640">
    <property type="protein sequence ID" value="CAB4155975.1"/>
    <property type="molecule type" value="Genomic_DNA"/>
</dbReference>
<reference evidence="1" key="1">
    <citation type="submission" date="2020-04" db="EMBL/GenBank/DDBJ databases">
        <authorList>
            <person name="Chiriac C."/>
            <person name="Salcher M."/>
            <person name="Ghai R."/>
            <person name="Kavagutti S V."/>
        </authorList>
    </citation>
    <scope>NUCLEOTIDE SEQUENCE</scope>
</reference>